<feature type="transmembrane region" description="Helical" evidence="8">
    <location>
        <begin position="151"/>
        <end position="170"/>
    </location>
</feature>
<dbReference type="Proteomes" id="UP000027195">
    <property type="component" value="Unassembled WGS sequence"/>
</dbReference>
<dbReference type="GO" id="GO:0006744">
    <property type="term" value="P:ubiquinone biosynthetic process"/>
    <property type="evidence" value="ECO:0007669"/>
    <property type="project" value="TreeGrafter"/>
</dbReference>
<protein>
    <submittedName>
        <fullName evidence="9">Uncharacterized protein</fullName>
    </submittedName>
</protein>
<dbReference type="CDD" id="cd13959">
    <property type="entry name" value="PT_UbiA_COQ2"/>
    <property type="match status" value="1"/>
</dbReference>
<keyword evidence="4" id="KW-0808">Transferase</keyword>
<dbReference type="OrthoDB" id="18170at2759"/>
<feature type="transmembrane region" description="Helical" evidence="8">
    <location>
        <begin position="90"/>
        <end position="114"/>
    </location>
</feature>
<dbReference type="InterPro" id="IPR044878">
    <property type="entry name" value="UbiA_sf"/>
</dbReference>
<name>A0A067N9Y4_BOTB1</name>
<evidence type="ECO:0000256" key="1">
    <source>
        <dbReference type="ARBA" id="ARBA00001946"/>
    </source>
</evidence>
<feature type="transmembrane region" description="Helical" evidence="8">
    <location>
        <begin position="232"/>
        <end position="257"/>
    </location>
</feature>
<dbReference type="PANTHER" id="PTHR11048:SF28">
    <property type="entry name" value="4-HYDROXYBENZOATE POLYPRENYLTRANSFERASE, MITOCHONDRIAL"/>
    <property type="match status" value="1"/>
</dbReference>
<dbReference type="Gene3D" id="1.10.357.140">
    <property type="entry name" value="UbiA prenyltransferase"/>
    <property type="match status" value="1"/>
</dbReference>
<dbReference type="InterPro" id="IPR039653">
    <property type="entry name" value="Prenyltransferase"/>
</dbReference>
<feature type="transmembrane region" description="Helical" evidence="8">
    <location>
        <begin position="49"/>
        <end position="70"/>
    </location>
</feature>
<proteinExistence type="inferred from homology"/>
<comment type="similarity">
    <text evidence="3">Belongs to the UbiA prenyltransferase family.</text>
</comment>
<evidence type="ECO:0000256" key="8">
    <source>
        <dbReference type="SAM" id="Phobius"/>
    </source>
</evidence>
<accession>A0A067N9Y4</accession>
<feature type="transmembrane region" description="Helical" evidence="8">
    <location>
        <begin position="277"/>
        <end position="297"/>
    </location>
</feature>
<evidence type="ECO:0000313" key="9">
    <source>
        <dbReference type="EMBL" id="KDQ20922.1"/>
    </source>
</evidence>
<comment type="cofactor">
    <cofactor evidence="1">
        <name>Mg(2+)</name>
        <dbReference type="ChEBI" id="CHEBI:18420"/>
    </cofactor>
</comment>
<dbReference type="PANTHER" id="PTHR11048">
    <property type="entry name" value="PRENYLTRANSFERASES"/>
    <property type="match status" value="1"/>
</dbReference>
<gene>
    <name evidence="9" type="ORF">BOTBODRAFT_124801</name>
</gene>
<keyword evidence="5 8" id="KW-0812">Transmembrane</keyword>
<dbReference type="InParanoid" id="A0A067N9Y4"/>
<keyword evidence="7 8" id="KW-0472">Membrane</keyword>
<reference evidence="10" key="1">
    <citation type="journal article" date="2014" name="Proc. Natl. Acad. Sci. U.S.A.">
        <title>Extensive sampling of basidiomycete genomes demonstrates inadequacy of the white-rot/brown-rot paradigm for wood decay fungi.</title>
        <authorList>
            <person name="Riley R."/>
            <person name="Salamov A.A."/>
            <person name="Brown D.W."/>
            <person name="Nagy L.G."/>
            <person name="Floudas D."/>
            <person name="Held B.W."/>
            <person name="Levasseur A."/>
            <person name="Lombard V."/>
            <person name="Morin E."/>
            <person name="Otillar R."/>
            <person name="Lindquist E.A."/>
            <person name="Sun H."/>
            <person name="LaButti K.M."/>
            <person name="Schmutz J."/>
            <person name="Jabbour D."/>
            <person name="Luo H."/>
            <person name="Baker S.E."/>
            <person name="Pisabarro A.G."/>
            <person name="Walton J.D."/>
            <person name="Blanchette R.A."/>
            <person name="Henrissat B."/>
            <person name="Martin F."/>
            <person name="Cullen D."/>
            <person name="Hibbett D.S."/>
            <person name="Grigoriev I.V."/>
        </authorList>
    </citation>
    <scope>NUCLEOTIDE SEQUENCE [LARGE SCALE GENOMIC DNA]</scope>
    <source>
        <strain evidence="10">FD-172 SS1</strain>
    </source>
</reference>
<comment type="subcellular location">
    <subcellularLocation>
        <location evidence="2">Membrane</location>
        <topology evidence="2">Multi-pass membrane protein</topology>
    </subcellularLocation>
</comment>
<keyword evidence="10" id="KW-1185">Reference proteome</keyword>
<dbReference type="GO" id="GO:0005743">
    <property type="term" value="C:mitochondrial inner membrane"/>
    <property type="evidence" value="ECO:0007669"/>
    <property type="project" value="TreeGrafter"/>
</dbReference>
<dbReference type="InterPro" id="IPR030470">
    <property type="entry name" value="UbiA_prenylTrfase_CS"/>
</dbReference>
<evidence type="ECO:0000313" key="10">
    <source>
        <dbReference type="Proteomes" id="UP000027195"/>
    </source>
</evidence>
<sequence>MSPSAPTMDTYFKLARLHLFPAGADLMYLPPCWGIAFAAHLTDIPLPTFFKYLGVFSLGISLFHAGMCVYNDIIDVEYDRQVERTKTRPLAAGIISIPHAWLVMAPFLLASAYLARLSNDLGSVEFYLGMFDFGFAFLYPFLKRWTYWPQAYLGIAANWGIWLVWPAIFGHIVWDVAAPLAVSACWTLIYDTMYGLQDAKDDAKAGVKSTALLFGKNVKPIISGFALRQTAFLAYAGMQAHCGLLFWIISIGGALAWHTKSVFTLKVDDMADCWKKFANYPVMGYIVLAGITLDAYCPL</sequence>
<dbReference type="STRING" id="930990.A0A067N9Y4"/>
<feature type="transmembrane region" description="Helical" evidence="8">
    <location>
        <begin position="126"/>
        <end position="142"/>
    </location>
</feature>
<organism evidence="9 10">
    <name type="scientific">Botryobasidium botryosum (strain FD-172 SS1)</name>
    <dbReference type="NCBI Taxonomy" id="930990"/>
    <lineage>
        <taxon>Eukaryota</taxon>
        <taxon>Fungi</taxon>
        <taxon>Dikarya</taxon>
        <taxon>Basidiomycota</taxon>
        <taxon>Agaricomycotina</taxon>
        <taxon>Agaricomycetes</taxon>
        <taxon>Cantharellales</taxon>
        <taxon>Botryobasidiaceae</taxon>
        <taxon>Botryobasidium</taxon>
    </lineage>
</organism>
<dbReference type="GO" id="GO:0008412">
    <property type="term" value="F:4-hydroxybenzoate polyprenyltransferase activity"/>
    <property type="evidence" value="ECO:0007669"/>
    <property type="project" value="TreeGrafter"/>
</dbReference>
<evidence type="ECO:0000256" key="3">
    <source>
        <dbReference type="ARBA" id="ARBA00005985"/>
    </source>
</evidence>
<evidence type="ECO:0000256" key="4">
    <source>
        <dbReference type="ARBA" id="ARBA00022679"/>
    </source>
</evidence>
<keyword evidence="6 8" id="KW-1133">Transmembrane helix</keyword>
<dbReference type="InterPro" id="IPR000537">
    <property type="entry name" value="UbiA_prenyltransferase"/>
</dbReference>
<evidence type="ECO:0000256" key="2">
    <source>
        <dbReference type="ARBA" id="ARBA00004141"/>
    </source>
</evidence>
<evidence type="ECO:0000256" key="7">
    <source>
        <dbReference type="ARBA" id="ARBA00023136"/>
    </source>
</evidence>
<evidence type="ECO:0000256" key="5">
    <source>
        <dbReference type="ARBA" id="ARBA00022692"/>
    </source>
</evidence>
<dbReference type="HOGENOM" id="CLU_034879_3_0_1"/>
<evidence type="ECO:0000256" key="6">
    <source>
        <dbReference type="ARBA" id="ARBA00022989"/>
    </source>
</evidence>
<dbReference type="Pfam" id="PF01040">
    <property type="entry name" value="UbiA"/>
    <property type="match status" value="1"/>
</dbReference>
<dbReference type="EMBL" id="KL198017">
    <property type="protein sequence ID" value="KDQ20922.1"/>
    <property type="molecule type" value="Genomic_DNA"/>
</dbReference>
<dbReference type="PROSITE" id="PS00943">
    <property type="entry name" value="UBIA"/>
    <property type="match status" value="1"/>
</dbReference>
<dbReference type="AlphaFoldDB" id="A0A067N9Y4"/>